<evidence type="ECO:0000256" key="14">
    <source>
        <dbReference type="SAM" id="MobiDB-lite"/>
    </source>
</evidence>
<dbReference type="RefSeq" id="WP_035090782.1">
    <property type="nucleotide sequence ID" value="NZ_CP068983.1"/>
</dbReference>
<evidence type="ECO:0000256" key="2">
    <source>
        <dbReference type="ARBA" id="ARBA00001933"/>
    </source>
</evidence>
<dbReference type="FunFam" id="3.40.50.2000:FF:000003">
    <property type="entry name" value="Alpha-1,4 glucan phosphorylase"/>
    <property type="match status" value="1"/>
</dbReference>
<organism evidence="15 16">
    <name type="scientific">Paradevosia shaoguanensis</name>
    <dbReference type="NCBI Taxonomy" id="1335043"/>
    <lineage>
        <taxon>Bacteria</taxon>
        <taxon>Pseudomonadati</taxon>
        <taxon>Pseudomonadota</taxon>
        <taxon>Alphaproteobacteria</taxon>
        <taxon>Hyphomicrobiales</taxon>
        <taxon>Devosiaceae</taxon>
        <taxon>Paradevosia</taxon>
    </lineage>
</organism>
<comment type="catalytic activity">
    <reaction evidence="1 13">
        <text>[(1-&gt;4)-alpha-D-glucosyl](n) + phosphate = [(1-&gt;4)-alpha-D-glucosyl](n-1) + alpha-D-glucose 1-phosphate</text>
        <dbReference type="Rhea" id="RHEA:41732"/>
        <dbReference type="Rhea" id="RHEA-COMP:9584"/>
        <dbReference type="Rhea" id="RHEA-COMP:9586"/>
        <dbReference type="ChEBI" id="CHEBI:15444"/>
        <dbReference type="ChEBI" id="CHEBI:43474"/>
        <dbReference type="ChEBI" id="CHEBI:58601"/>
        <dbReference type="EC" id="2.4.1.1"/>
    </reaction>
</comment>
<dbReference type="Proteomes" id="UP001156140">
    <property type="component" value="Unassembled WGS sequence"/>
</dbReference>
<keyword evidence="7 13" id="KW-0328">Glycosyltransferase</keyword>
<name>A0AA41QNJ4_9HYPH</name>
<reference evidence="15" key="1">
    <citation type="submission" date="2022-03" db="EMBL/GenBank/DDBJ databases">
        <title>The complete genome sequence of a Methyloterrigena soli.</title>
        <authorList>
            <person name="Zi Z."/>
        </authorList>
    </citation>
    <scope>NUCLEOTIDE SEQUENCE</scope>
    <source>
        <strain evidence="15">M48</strain>
    </source>
</reference>
<evidence type="ECO:0000313" key="15">
    <source>
        <dbReference type="EMBL" id="MCI0127894.1"/>
    </source>
</evidence>
<dbReference type="SUPFAM" id="SSF53756">
    <property type="entry name" value="UDP-Glycosyltransferase/glycogen phosphorylase"/>
    <property type="match status" value="1"/>
</dbReference>
<dbReference type="PIRSF" id="PIRSF000460">
    <property type="entry name" value="Pprylas_GlgP"/>
    <property type="match status" value="1"/>
</dbReference>
<dbReference type="InterPro" id="IPR035090">
    <property type="entry name" value="Pyridoxal_P_attach_site"/>
</dbReference>
<proteinExistence type="inferred from homology"/>
<comment type="cofactor">
    <cofactor evidence="2 13">
        <name>pyridoxal 5'-phosphate</name>
        <dbReference type="ChEBI" id="CHEBI:597326"/>
    </cofactor>
</comment>
<keyword evidence="10 13" id="KW-0119">Carbohydrate metabolism</keyword>
<evidence type="ECO:0000256" key="10">
    <source>
        <dbReference type="ARBA" id="ARBA00023277"/>
    </source>
</evidence>
<evidence type="ECO:0000256" key="3">
    <source>
        <dbReference type="ARBA" id="ARBA00004496"/>
    </source>
</evidence>
<keyword evidence="6" id="KW-0021">Allosteric enzyme</keyword>
<keyword evidence="9 12" id="KW-0663">Pyridoxal phosphate</keyword>
<feature type="modified residue" description="N6-(pyridoxal phosphate)lysine" evidence="12">
    <location>
        <position position="675"/>
    </location>
</feature>
<evidence type="ECO:0000256" key="4">
    <source>
        <dbReference type="ARBA" id="ARBA00006047"/>
    </source>
</evidence>
<evidence type="ECO:0000256" key="13">
    <source>
        <dbReference type="RuleBase" id="RU000587"/>
    </source>
</evidence>
<evidence type="ECO:0000313" key="16">
    <source>
        <dbReference type="Proteomes" id="UP001156140"/>
    </source>
</evidence>
<dbReference type="InterPro" id="IPR000811">
    <property type="entry name" value="Glyco_trans_35"/>
</dbReference>
<protein>
    <recommendedName>
        <fullName evidence="13">Alpha-1,4 glucan phosphorylase</fullName>
        <ecNumber evidence="13">2.4.1.1</ecNumber>
    </recommendedName>
</protein>
<evidence type="ECO:0000256" key="12">
    <source>
        <dbReference type="PIRSR" id="PIRSR000460-1"/>
    </source>
</evidence>
<evidence type="ECO:0000256" key="8">
    <source>
        <dbReference type="ARBA" id="ARBA00022679"/>
    </source>
</evidence>
<accession>A0AA41QNJ4</accession>
<dbReference type="EMBL" id="JALAZD010000001">
    <property type="protein sequence ID" value="MCI0127894.1"/>
    <property type="molecule type" value="Genomic_DNA"/>
</dbReference>
<dbReference type="PANTHER" id="PTHR11468">
    <property type="entry name" value="GLYCOGEN PHOSPHORYLASE"/>
    <property type="match status" value="1"/>
</dbReference>
<dbReference type="NCBIfam" id="TIGR02093">
    <property type="entry name" value="P_ylase"/>
    <property type="match status" value="1"/>
</dbReference>
<dbReference type="Pfam" id="PF00343">
    <property type="entry name" value="Phosphorylase"/>
    <property type="match status" value="1"/>
</dbReference>
<keyword evidence="5" id="KW-0963">Cytoplasm</keyword>
<evidence type="ECO:0000256" key="7">
    <source>
        <dbReference type="ARBA" id="ARBA00022676"/>
    </source>
</evidence>
<dbReference type="FunFam" id="3.40.50.2000:FF:000153">
    <property type="entry name" value="Alpha-1,4 glucan phosphorylase"/>
    <property type="match status" value="1"/>
</dbReference>
<comment type="caution">
    <text evidence="15">The sequence shown here is derived from an EMBL/GenBank/DDBJ whole genome shotgun (WGS) entry which is preliminary data.</text>
</comment>
<gene>
    <name evidence="15" type="ORF">ML536_13780</name>
</gene>
<dbReference type="GO" id="GO:0008184">
    <property type="term" value="F:glycogen phosphorylase activity"/>
    <property type="evidence" value="ECO:0007669"/>
    <property type="project" value="InterPro"/>
</dbReference>
<keyword evidence="16" id="KW-1185">Reference proteome</keyword>
<feature type="region of interest" description="Disordered" evidence="14">
    <location>
        <begin position="1"/>
        <end position="22"/>
    </location>
</feature>
<comment type="subcellular location">
    <subcellularLocation>
        <location evidence="3">Cytoplasm</location>
    </subcellularLocation>
</comment>
<sequence>MAEQPLVIDSNAPRPEPRTSSVETLRQEILERLTYSVGKDPAVARPHDWLTATILTVRDRIMDQWMESSRDTWRTGKKRVYYLSLEFLIGRLMRDAMSNIGIMEQVQSALKSLDVDLSSLITLEPDAALGNGGLGRLAACFMESMATLKIPAYGYGIRYVHGLFRQEMSEGWQVELPEEWLAHGNPWEFERRESSYEIGFGGHVEPITEPDGTVRQEWRPSDHVLAVAFDTPVVGWRGARVNTLRLWSAQPIDPILLDKFNSGDHIGALEESAKAESITRVLYPADGTPAGQELRLRQEFFFSSASLQDIVRRHLQQYGDLGSLPDKVAVQLNDTHPAISVAELMRILMDMHGMKFSSAWDICRGVFGYTNHTLLPEALETWPVALLERLLPRHMQIIYAINAEVLADARNRAGFNDGQIASISLIDENAGRRVRMGQLAFVGSHSINGVSALHTELMKKTVFKDLHTLYPNRINNKTNGITPRRWLLECNPGLTRLITDRIGPDFQDDVTLLKALDAHAGDPNFQQQFAAVKRANKAVLAELIRERMGVVVSPDALFDVQIKRIHEYKRQLLNIIEAVALYDDIRAHPERNWVPRVKVFAGKAAPGYWNAKLIIKLINDVSKVINNDPSVRGLLKVVFLPNYNVSLAETIIPAADLSEQISTAGMEASGTGNMKFGLNGALTVGTLDGANIEMRDNVGPENIFIFGLTAEQVAERRARSEVPRSAIDNSPRLKEALESISSGLFSPDDRNRYRDLVGGLYDHDWFFVARDFDAYAAKQREIDKLWNNPDKWYSMAIRNTANMGWSSSDRTIRQYAEDIWSVPVTGGE</sequence>
<comment type="function">
    <text evidence="11">Phosphorylase is an important allosteric enzyme in carbohydrate metabolism. Enzymes from different sources differ in their regulatory mechanisms and in their natural substrates. However, all known phosphorylases share catalytic and structural properties.</text>
</comment>
<comment type="similarity">
    <text evidence="4 13">Belongs to the glycogen phosphorylase family.</text>
</comment>
<keyword evidence="8 13" id="KW-0808">Transferase</keyword>
<evidence type="ECO:0000256" key="6">
    <source>
        <dbReference type="ARBA" id="ARBA00022533"/>
    </source>
</evidence>
<dbReference type="EC" id="2.4.1.1" evidence="13"/>
<dbReference type="Gene3D" id="3.40.50.2000">
    <property type="entry name" value="Glycogen Phosphorylase B"/>
    <property type="match status" value="2"/>
</dbReference>
<dbReference type="CDD" id="cd04300">
    <property type="entry name" value="GT35_Glycogen_Phosphorylase"/>
    <property type="match status" value="1"/>
</dbReference>
<dbReference type="AlphaFoldDB" id="A0AA41QNJ4"/>
<evidence type="ECO:0000256" key="5">
    <source>
        <dbReference type="ARBA" id="ARBA00022490"/>
    </source>
</evidence>
<dbReference type="PROSITE" id="PS00102">
    <property type="entry name" value="PHOSPHORYLASE"/>
    <property type="match status" value="1"/>
</dbReference>
<dbReference type="GO" id="GO:0030170">
    <property type="term" value="F:pyridoxal phosphate binding"/>
    <property type="evidence" value="ECO:0007669"/>
    <property type="project" value="InterPro"/>
</dbReference>
<dbReference type="GO" id="GO:0005737">
    <property type="term" value="C:cytoplasm"/>
    <property type="evidence" value="ECO:0007669"/>
    <property type="project" value="UniProtKB-SubCell"/>
</dbReference>
<evidence type="ECO:0000256" key="1">
    <source>
        <dbReference type="ARBA" id="ARBA00001275"/>
    </source>
</evidence>
<comment type="function">
    <text evidence="13">Allosteric enzyme that catalyzes the rate-limiting step in glycogen catabolism, the phosphorolytic cleavage of glycogen to produce glucose-1-phosphate, and plays a central role in maintaining cellular and organismal glucose homeostasis.</text>
</comment>
<dbReference type="GO" id="GO:0005980">
    <property type="term" value="P:glycogen catabolic process"/>
    <property type="evidence" value="ECO:0007669"/>
    <property type="project" value="TreeGrafter"/>
</dbReference>
<evidence type="ECO:0000256" key="11">
    <source>
        <dbReference type="ARBA" id="ARBA00025174"/>
    </source>
</evidence>
<evidence type="ECO:0000256" key="9">
    <source>
        <dbReference type="ARBA" id="ARBA00022898"/>
    </source>
</evidence>
<dbReference type="InterPro" id="IPR011833">
    <property type="entry name" value="Glycg_phsphrylas"/>
</dbReference>
<dbReference type="PANTHER" id="PTHR11468:SF3">
    <property type="entry name" value="GLYCOGEN PHOSPHORYLASE, LIVER FORM"/>
    <property type="match status" value="1"/>
</dbReference>